<dbReference type="InterPro" id="IPR016163">
    <property type="entry name" value="Ald_DH_C"/>
</dbReference>
<gene>
    <name evidence="5" type="ORF">ACFQWG_11975</name>
</gene>
<dbReference type="EMBL" id="JBHTEF010000001">
    <property type="protein sequence ID" value="MFC7581913.1"/>
    <property type="molecule type" value="Genomic_DNA"/>
</dbReference>
<comment type="similarity">
    <text evidence="1">Belongs to the aldehyde dehydrogenase family.</text>
</comment>
<dbReference type="CDD" id="cd07100">
    <property type="entry name" value="ALDH_SSADH1_GabD1"/>
    <property type="match status" value="1"/>
</dbReference>
<keyword evidence="3" id="KW-0560">Oxidoreductase</keyword>
<accession>A0ABW2SRE3</accession>
<feature type="domain" description="Aldehyde dehydrogenase" evidence="4">
    <location>
        <begin position="4"/>
        <end position="454"/>
    </location>
</feature>
<dbReference type="Gene3D" id="3.40.605.10">
    <property type="entry name" value="Aldehyde Dehydrogenase, Chain A, domain 1"/>
    <property type="match status" value="1"/>
</dbReference>
<reference evidence="6" key="1">
    <citation type="journal article" date="2019" name="Int. J. Syst. Evol. Microbiol.">
        <title>The Global Catalogue of Microorganisms (GCM) 10K type strain sequencing project: providing services to taxonomists for standard genome sequencing and annotation.</title>
        <authorList>
            <consortium name="The Broad Institute Genomics Platform"/>
            <consortium name="The Broad Institute Genome Sequencing Center for Infectious Disease"/>
            <person name="Wu L."/>
            <person name="Ma J."/>
        </authorList>
    </citation>
    <scope>NUCLEOTIDE SEQUENCE [LARGE SCALE GENOMIC DNA]</scope>
    <source>
        <strain evidence="6">CCUG 56698</strain>
    </source>
</reference>
<dbReference type="Proteomes" id="UP001596527">
    <property type="component" value="Unassembled WGS sequence"/>
</dbReference>
<dbReference type="InterPro" id="IPR016161">
    <property type="entry name" value="Ald_DH/histidinol_DH"/>
</dbReference>
<organism evidence="5 6">
    <name type="scientific">Schaalia naturae</name>
    <dbReference type="NCBI Taxonomy" id="635203"/>
    <lineage>
        <taxon>Bacteria</taxon>
        <taxon>Bacillati</taxon>
        <taxon>Actinomycetota</taxon>
        <taxon>Actinomycetes</taxon>
        <taxon>Actinomycetales</taxon>
        <taxon>Actinomycetaceae</taxon>
        <taxon>Schaalia</taxon>
    </lineage>
</organism>
<dbReference type="Gene3D" id="3.40.309.10">
    <property type="entry name" value="Aldehyde Dehydrogenase, Chain A, domain 2"/>
    <property type="match status" value="1"/>
</dbReference>
<proteinExistence type="inferred from homology"/>
<name>A0ABW2SRE3_9ACTO</name>
<dbReference type="RefSeq" id="WP_380975618.1">
    <property type="nucleotide sequence ID" value="NZ_JBHTEF010000001.1"/>
</dbReference>
<keyword evidence="2" id="KW-0521">NADP</keyword>
<dbReference type="PANTHER" id="PTHR43217:SF2">
    <property type="entry name" value="SUCCINATE-SEMIALDEHYDE DEHYDROGENASE [NADP(+)]"/>
    <property type="match status" value="1"/>
</dbReference>
<evidence type="ECO:0000313" key="6">
    <source>
        <dbReference type="Proteomes" id="UP001596527"/>
    </source>
</evidence>
<evidence type="ECO:0000259" key="4">
    <source>
        <dbReference type="Pfam" id="PF00171"/>
    </source>
</evidence>
<dbReference type="Pfam" id="PF00171">
    <property type="entry name" value="Aldedh"/>
    <property type="match status" value="1"/>
</dbReference>
<keyword evidence="6" id="KW-1185">Reference proteome</keyword>
<evidence type="ECO:0000256" key="3">
    <source>
        <dbReference type="ARBA" id="ARBA00023002"/>
    </source>
</evidence>
<dbReference type="PANTHER" id="PTHR43217">
    <property type="entry name" value="SUCCINATE SEMIALDEHYDE DEHYDROGENASE [NAD(P)+] SAD"/>
    <property type="match status" value="1"/>
</dbReference>
<protein>
    <submittedName>
        <fullName evidence="5">NAD-dependent succinate-semialdehyde dehydrogenase</fullName>
    </submittedName>
</protein>
<dbReference type="InterPro" id="IPR015590">
    <property type="entry name" value="Aldehyde_DH_dom"/>
</dbReference>
<evidence type="ECO:0000256" key="2">
    <source>
        <dbReference type="ARBA" id="ARBA00022857"/>
    </source>
</evidence>
<evidence type="ECO:0000256" key="1">
    <source>
        <dbReference type="ARBA" id="ARBA00009986"/>
    </source>
</evidence>
<evidence type="ECO:0000313" key="5">
    <source>
        <dbReference type="EMBL" id="MFC7581913.1"/>
    </source>
</evidence>
<dbReference type="InterPro" id="IPR044148">
    <property type="entry name" value="ALDH_GabD1-like"/>
</dbReference>
<dbReference type="InterPro" id="IPR016162">
    <property type="entry name" value="Ald_DH_N"/>
</dbReference>
<dbReference type="InterPro" id="IPR047110">
    <property type="entry name" value="GABD/Sad-like"/>
</dbReference>
<dbReference type="SUPFAM" id="SSF53720">
    <property type="entry name" value="ALDH-like"/>
    <property type="match status" value="1"/>
</dbReference>
<comment type="caution">
    <text evidence="5">The sequence shown here is derived from an EMBL/GenBank/DDBJ whole genome shotgun (WGS) entry which is preliminary data.</text>
</comment>
<sequence length="463" mass="49700">MGYATTNPYTGEVVATFPTATSEEIDAAIARADSAFQDWKTTPVRDRAGLLQKAADLLRGDSRRYAEILTLEMGKLIGEAEAEVELSAAMFEYYARASEQLLAPRYLPVRGLGDTDAALVDEPMGVIFTVEPWNFPYYQIVRTLAPQLAAGNVVLLKHASNVPQSAAAIEELMRRAGAPEGLFTNIYASHEASEQILADPRVRGVALTGSEEAGASIASIAARNLKKSTLELGGADAFIVLEDADVEKAARWAVIGRHWNGGQVCVNSKRLIVVDAVYDRFLEAYKKGVAALAAGDPMDPATTLAPLSSQKAADDLARLVLRAAEEGVTVEEIGAPVPERGAFVRPTLLTDIPLGSDTAKTEFFGPVTQLYRAVDEDDAVRIANASPFGLGGSVFSNDVARAQRVARRLDTGMVYINQPTGVKADLPFGGVKRSGYGHELTDLGLKEFVNEKLVVVRDIDDAF</sequence>